<dbReference type="KEGG" id="sfu:Sfum_1236"/>
<keyword evidence="3" id="KW-1185">Reference proteome</keyword>
<dbReference type="SUPFAM" id="SSF56281">
    <property type="entry name" value="Metallo-hydrolase/oxidoreductase"/>
    <property type="match status" value="1"/>
</dbReference>
<evidence type="ECO:0000313" key="3">
    <source>
        <dbReference type="Proteomes" id="UP000001784"/>
    </source>
</evidence>
<evidence type="ECO:0000313" key="2">
    <source>
        <dbReference type="EMBL" id="ABK16928.1"/>
    </source>
</evidence>
<dbReference type="eggNOG" id="COG1235">
    <property type="taxonomic scope" value="Bacteria"/>
</dbReference>
<protein>
    <submittedName>
        <fullName evidence="2">Beta-lactamase domain protein</fullName>
    </submittedName>
</protein>
<reference evidence="2 3" key="1">
    <citation type="submission" date="2006-10" db="EMBL/GenBank/DDBJ databases">
        <title>Complete sequence of Syntrophobacter fumaroxidans MPOB.</title>
        <authorList>
            <consortium name="US DOE Joint Genome Institute"/>
            <person name="Copeland A."/>
            <person name="Lucas S."/>
            <person name="Lapidus A."/>
            <person name="Barry K."/>
            <person name="Detter J.C."/>
            <person name="Glavina del Rio T."/>
            <person name="Hammon N."/>
            <person name="Israni S."/>
            <person name="Pitluck S."/>
            <person name="Goltsman E.G."/>
            <person name="Martinez M."/>
            <person name="Schmutz J."/>
            <person name="Larimer F."/>
            <person name="Land M."/>
            <person name="Hauser L."/>
            <person name="Kyrpides N."/>
            <person name="Kim E."/>
            <person name="Boone D.R."/>
            <person name="Brockman F."/>
            <person name="Culley D."/>
            <person name="Ferry J."/>
            <person name="Gunsalus R."/>
            <person name="McInerney M.J."/>
            <person name="Morrison M."/>
            <person name="Plugge C."/>
            <person name="Rohlin L."/>
            <person name="Scholten J."/>
            <person name="Sieber J."/>
            <person name="Stams A.J.M."/>
            <person name="Worm P."/>
            <person name="Henstra A.M."/>
            <person name="Richardson P."/>
        </authorList>
    </citation>
    <scope>NUCLEOTIDE SEQUENCE [LARGE SCALE GENOMIC DNA]</scope>
    <source>
        <strain evidence="3">DSM 10017 / MPOB</strain>
    </source>
</reference>
<dbReference type="SMART" id="SM00849">
    <property type="entry name" value="Lactamase_B"/>
    <property type="match status" value="1"/>
</dbReference>
<organism evidence="2 3">
    <name type="scientific">Syntrophobacter fumaroxidans (strain DSM 10017 / MPOB)</name>
    <dbReference type="NCBI Taxonomy" id="335543"/>
    <lineage>
        <taxon>Bacteria</taxon>
        <taxon>Pseudomonadati</taxon>
        <taxon>Thermodesulfobacteriota</taxon>
        <taxon>Syntrophobacteria</taxon>
        <taxon>Syntrophobacterales</taxon>
        <taxon>Syntrophobacteraceae</taxon>
        <taxon>Syntrophobacter</taxon>
    </lineage>
</organism>
<dbReference type="AlphaFoldDB" id="A0LHM6"/>
<dbReference type="Pfam" id="PF12706">
    <property type="entry name" value="Lactamase_B_2"/>
    <property type="match status" value="1"/>
</dbReference>
<dbReference type="InterPro" id="IPR001279">
    <property type="entry name" value="Metallo-B-lactamas"/>
</dbReference>
<dbReference type="STRING" id="335543.Sfum_1236"/>
<dbReference type="Gene3D" id="3.60.15.10">
    <property type="entry name" value="Ribonuclease Z/Hydroxyacylglutathione hydrolase-like"/>
    <property type="match status" value="1"/>
</dbReference>
<gene>
    <name evidence="2" type="ordered locus">Sfum_1236</name>
</gene>
<dbReference type="PANTHER" id="PTHR47619:SF1">
    <property type="entry name" value="EXODEOXYRIBONUCLEASE WALJ"/>
    <property type="match status" value="1"/>
</dbReference>
<dbReference type="InParanoid" id="A0LHM6"/>
<dbReference type="OrthoDB" id="9803916at2"/>
<sequence length="260" mass="28928">MSLMFQVIASGSKGNSILISSPRTHILLDAGLSARELVRRLEKTSVNARQLDAVVVSHEHADHVRGVGVLSRRFELVVHLSQGSLEGLDPQIGRLAGHQVFQPGRAFDIGDLRLHPFPISHDAREPSGFVVEHAGVRLGICTDLGVVTELVKARLQGCSGLVIEANHDPDLLINGPYPWHLKQRIRSRHGHLSNIDSLELLKCLYNECLRSVVFAHLSETNNHPELVLENSRDLVNNPRWEKVRFQVGKQHDVTPPVELM</sequence>
<dbReference type="PANTHER" id="PTHR47619">
    <property type="entry name" value="METALLO-HYDROLASE YYCJ-RELATED"/>
    <property type="match status" value="1"/>
</dbReference>
<accession>A0LHM6</accession>
<dbReference type="EMBL" id="CP000478">
    <property type="protein sequence ID" value="ABK16928.1"/>
    <property type="molecule type" value="Genomic_DNA"/>
</dbReference>
<dbReference type="HOGENOM" id="CLU_073253_0_0_7"/>
<dbReference type="InterPro" id="IPR052533">
    <property type="entry name" value="WalJ/YycJ-like"/>
</dbReference>
<dbReference type="RefSeq" id="WP_011698099.1">
    <property type="nucleotide sequence ID" value="NC_008554.1"/>
</dbReference>
<evidence type="ECO:0000259" key="1">
    <source>
        <dbReference type="SMART" id="SM00849"/>
    </source>
</evidence>
<proteinExistence type="predicted"/>
<feature type="domain" description="Metallo-beta-lactamase" evidence="1">
    <location>
        <begin position="13"/>
        <end position="189"/>
    </location>
</feature>
<dbReference type="InterPro" id="IPR036866">
    <property type="entry name" value="RibonucZ/Hydroxyglut_hydro"/>
</dbReference>
<name>A0LHM6_SYNFM</name>
<dbReference type="Proteomes" id="UP000001784">
    <property type="component" value="Chromosome"/>
</dbReference>